<keyword evidence="1" id="KW-1015">Disulfide bond</keyword>
<dbReference type="Pfam" id="PF09112">
    <property type="entry name" value="N-glycanase_N"/>
    <property type="match status" value="1"/>
</dbReference>
<name>A0ABW5KEW6_9SPHI</name>
<dbReference type="EMBL" id="JBHULR010000003">
    <property type="protein sequence ID" value="MFD2547499.1"/>
    <property type="molecule type" value="Genomic_DNA"/>
</dbReference>
<dbReference type="Pfam" id="PF09113">
    <property type="entry name" value="N-glycanase_C"/>
    <property type="match status" value="1"/>
</dbReference>
<protein>
    <submittedName>
        <fullName evidence="3">PNGase F N-terminal domain-containing protein</fullName>
    </submittedName>
</protein>
<accession>A0ABW5KEW6</accession>
<sequence length="560" mass="63067">MQHKAPHRMLKYYPLLLMLTFMTCVSAQSYKITYHRSYNDKVAPDQDPVLVFTNSQQTVITTQDISQSLAPYPYETFYVDRQKNGYYKLTNFSASKELATFDTLLLNRNQITFTEETKTILGYVCKKATTSVNSNSIELWYTTALGVKGAPNELGQQIGLVLEYVRNGNSKITAVRVEKVKQIPSHIALRPFEEIVDGLTYQDELSKSRFTQVPIFQNERINFSEHTTSDSILRFANGTVIVKKVKIPDIKAGSQAFVQLVEKSNGDAYDRTGSVFLIAQDQAQSFLDGMRNGMNTLPMYSNGDGTAYPGMVRTHGYSPIYELMRFFTPFGVSHFNNRLTLKGKTWQDSVIYRQDISEFLSVMAGQEVYIGTYIGNYDKGGHIVSLEMTIHPGSSKMDFPKIRSLFNTTNVMEMGGQTYARFFGQEKGLEMSFELPEDARDVQLRYITTGHGGWGQGDEFVPKENSIYLDGELAFKFTPWRTDCGSYRLYNPVSGNFQNGLSSSDLSRSNWCPGTVTTPNYISLGTLKAGKHTIRVHIPQGAPEGSSFSFWNVSGALLYN</sequence>
<evidence type="ECO:0000313" key="4">
    <source>
        <dbReference type="Proteomes" id="UP001597545"/>
    </source>
</evidence>
<feature type="domain" description="Peptide-N-glycosidase F N-terminal" evidence="2">
    <location>
        <begin position="212"/>
        <end position="390"/>
    </location>
</feature>
<dbReference type="InterPro" id="IPR043022">
    <property type="entry name" value="PngaseF_N_sf"/>
</dbReference>
<reference evidence="4" key="1">
    <citation type="journal article" date="2019" name="Int. J. Syst. Evol. Microbiol.">
        <title>The Global Catalogue of Microorganisms (GCM) 10K type strain sequencing project: providing services to taxonomists for standard genome sequencing and annotation.</title>
        <authorList>
            <consortium name="The Broad Institute Genomics Platform"/>
            <consortium name="The Broad Institute Genome Sequencing Center for Infectious Disease"/>
            <person name="Wu L."/>
            <person name="Ma J."/>
        </authorList>
    </citation>
    <scope>NUCLEOTIDE SEQUENCE [LARGE SCALE GENOMIC DNA]</scope>
    <source>
        <strain evidence="4">KCTC 42662</strain>
    </source>
</reference>
<dbReference type="Gene3D" id="2.60.120.1570">
    <property type="entry name" value="Peptide-N-glycosidase F, N-terminal domain"/>
    <property type="match status" value="1"/>
</dbReference>
<organism evidence="3 4">
    <name type="scientific">Sphingobacterium suaedae</name>
    <dbReference type="NCBI Taxonomy" id="1686402"/>
    <lineage>
        <taxon>Bacteria</taxon>
        <taxon>Pseudomonadati</taxon>
        <taxon>Bacteroidota</taxon>
        <taxon>Sphingobacteriia</taxon>
        <taxon>Sphingobacteriales</taxon>
        <taxon>Sphingobacteriaceae</taxon>
        <taxon>Sphingobacterium</taxon>
    </lineage>
</organism>
<dbReference type="Proteomes" id="UP001597545">
    <property type="component" value="Unassembled WGS sequence"/>
</dbReference>
<dbReference type="Pfam" id="PF22252">
    <property type="entry name" value="PNGase_F-II_N"/>
    <property type="match status" value="1"/>
</dbReference>
<evidence type="ECO:0000259" key="2">
    <source>
        <dbReference type="SMART" id="SM01290"/>
    </source>
</evidence>
<proteinExistence type="predicted"/>
<gene>
    <name evidence="3" type="ORF">ACFSR5_07570</name>
</gene>
<dbReference type="RefSeq" id="WP_380902309.1">
    <property type="nucleotide sequence ID" value="NZ_JBHUEG010000007.1"/>
</dbReference>
<evidence type="ECO:0000313" key="3">
    <source>
        <dbReference type="EMBL" id="MFD2547499.1"/>
    </source>
</evidence>
<dbReference type="InterPro" id="IPR015196">
    <property type="entry name" value="PngaseF_N"/>
</dbReference>
<dbReference type="SUPFAM" id="SSF49742">
    <property type="entry name" value="PHM/PNGase F"/>
    <property type="match status" value="1"/>
</dbReference>
<comment type="caution">
    <text evidence="3">The sequence shown here is derived from an EMBL/GenBank/DDBJ whole genome shotgun (WGS) entry which is preliminary data.</text>
</comment>
<dbReference type="InterPro" id="IPR008977">
    <property type="entry name" value="PHM/PNGase_F_dom_sf"/>
</dbReference>
<dbReference type="InterPro" id="IPR015197">
    <property type="entry name" value="PngaseF_C"/>
</dbReference>
<dbReference type="Gene3D" id="2.60.120.230">
    <property type="match status" value="1"/>
</dbReference>
<evidence type="ECO:0000256" key="1">
    <source>
        <dbReference type="ARBA" id="ARBA00023157"/>
    </source>
</evidence>
<dbReference type="SMART" id="SM01290">
    <property type="entry name" value="N-glycanase_N"/>
    <property type="match status" value="1"/>
</dbReference>
<dbReference type="InterPro" id="IPR014784">
    <property type="entry name" value="Cu2_ascorb_mOase-like_C"/>
</dbReference>
<keyword evidence="4" id="KW-1185">Reference proteome</keyword>